<keyword evidence="5" id="KW-1003">Cell membrane</keyword>
<dbReference type="FunFam" id="1.10.3470.10:FF:000002">
    <property type="entry name" value="Zinc ABC transporter permease subunit ZnuB"/>
    <property type="match status" value="1"/>
</dbReference>
<comment type="subcellular location">
    <subcellularLocation>
        <location evidence="2">Cell inner membrane</location>
        <topology evidence="2">Multi-pass membrane protein</topology>
    </subcellularLocation>
    <subcellularLocation>
        <location evidence="14">Cell membrane</location>
        <topology evidence="14">Multi-pass membrane protein</topology>
    </subcellularLocation>
</comment>
<dbReference type="PANTHER" id="PTHR30477">
    <property type="entry name" value="ABC-TRANSPORTER METAL-BINDING PROTEIN"/>
    <property type="match status" value="1"/>
</dbReference>
<feature type="transmembrane region" description="Helical" evidence="15">
    <location>
        <begin position="127"/>
        <end position="149"/>
    </location>
</feature>
<evidence type="ECO:0000256" key="1">
    <source>
        <dbReference type="ARBA" id="ARBA00002313"/>
    </source>
</evidence>
<dbReference type="SUPFAM" id="SSF81345">
    <property type="entry name" value="ABC transporter involved in vitamin B12 uptake, BtuC"/>
    <property type="match status" value="1"/>
</dbReference>
<name>A0A0G4QA63_9GAMM</name>
<evidence type="ECO:0000256" key="3">
    <source>
        <dbReference type="ARBA" id="ARBA00008034"/>
    </source>
</evidence>
<dbReference type="AlphaFoldDB" id="A0A0G4QA63"/>
<keyword evidence="6" id="KW-0997">Cell inner membrane</keyword>
<feature type="transmembrane region" description="Helical" evidence="15">
    <location>
        <begin position="86"/>
        <end position="107"/>
    </location>
</feature>
<evidence type="ECO:0000256" key="10">
    <source>
        <dbReference type="ARBA" id="ARBA00022989"/>
    </source>
</evidence>
<dbReference type="GO" id="GO:0006829">
    <property type="term" value="P:zinc ion transport"/>
    <property type="evidence" value="ECO:0007669"/>
    <property type="project" value="UniProtKB-KW"/>
</dbReference>
<sequence>MIELLLPGWIAGMLLAMAAGPLGSFVVWRRMSYFGDTLAHASLLGVAFGLLFNIEPFYAVIAVTLLLAILLVWLELKPQLSVDTLLGIMAHSALSLGLVVVSLMSNVRVDLMAYLFGDLLSVNYQDVISIFIGVVIVLCVIICSWRPLLSMTINQDMAFVDGVNIQRERLKLMMITALTIGLAMKFVGALIITSLLIIPAATARRFARSPEQMALIAIAVGMLAITGGLTFSAFYDTPAGPSVVLAASCLFILSLFAPTKQ</sequence>
<keyword evidence="4 14" id="KW-0813">Transport</keyword>
<evidence type="ECO:0000256" key="4">
    <source>
        <dbReference type="ARBA" id="ARBA00022448"/>
    </source>
</evidence>
<dbReference type="CDD" id="cd06550">
    <property type="entry name" value="TM_ABC_iron-siderophores_like"/>
    <property type="match status" value="1"/>
</dbReference>
<dbReference type="EMBL" id="CVRY01000004">
    <property type="protein sequence ID" value="CRL62745.1"/>
    <property type="molecule type" value="Genomic_DNA"/>
</dbReference>
<evidence type="ECO:0000256" key="11">
    <source>
        <dbReference type="ARBA" id="ARBA00023065"/>
    </source>
</evidence>
<evidence type="ECO:0000256" key="5">
    <source>
        <dbReference type="ARBA" id="ARBA00022475"/>
    </source>
</evidence>
<accession>A0A0G4QA63</accession>
<dbReference type="GO" id="GO:0010043">
    <property type="term" value="P:response to zinc ion"/>
    <property type="evidence" value="ECO:0007669"/>
    <property type="project" value="TreeGrafter"/>
</dbReference>
<feature type="transmembrane region" description="Helical" evidence="15">
    <location>
        <begin position="242"/>
        <end position="259"/>
    </location>
</feature>
<comment type="similarity">
    <text evidence="3 14">Belongs to the ABC-3 integral membrane protein family.</text>
</comment>
<dbReference type="NCBIfam" id="NF007089">
    <property type="entry name" value="PRK09543.1"/>
    <property type="match status" value="1"/>
</dbReference>
<dbReference type="Gene3D" id="1.10.3470.10">
    <property type="entry name" value="ABC transporter involved in vitamin B12 uptake, BtuC"/>
    <property type="match status" value="1"/>
</dbReference>
<keyword evidence="7 14" id="KW-0812">Transmembrane</keyword>
<dbReference type="Pfam" id="PF00950">
    <property type="entry name" value="ABC-3"/>
    <property type="match status" value="1"/>
</dbReference>
<dbReference type="PANTHER" id="PTHR30477:SF23">
    <property type="entry name" value="HIGH-AFFINITY ZINC UPTAKE SYSTEM MEMBRANE PROTEIN ZNUB"/>
    <property type="match status" value="1"/>
</dbReference>
<evidence type="ECO:0000313" key="17">
    <source>
        <dbReference type="Proteomes" id="UP000183920"/>
    </source>
</evidence>
<keyword evidence="12 15" id="KW-0472">Membrane</keyword>
<proteinExistence type="inferred from homology"/>
<gene>
    <name evidence="16" type="primary">znuB</name>
    <name evidence="16" type="ORF">BN1804_02121</name>
</gene>
<evidence type="ECO:0000256" key="2">
    <source>
        <dbReference type="ARBA" id="ARBA00004429"/>
    </source>
</evidence>
<evidence type="ECO:0000313" key="16">
    <source>
        <dbReference type="EMBL" id="CRL62745.1"/>
    </source>
</evidence>
<keyword evidence="8" id="KW-0862">Zinc</keyword>
<feature type="transmembrane region" description="Helical" evidence="15">
    <location>
        <begin position="57"/>
        <end position="74"/>
    </location>
</feature>
<evidence type="ECO:0000256" key="7">
    <source>
        <dbReference type="ARBA" id="ARBA00022692"/>
    </source>
</evidence>
<evidence type="ECO:0000256" key="13">
    <source>
        <dbReference type="ARBA" id="ARBA00040080"/>
    </source>
</evidence>
<organism evidence="16 17">
    <name type="scientific">Proteus penneri</name>
    <dbReference type="NCBI Taxonomy" id="102862"/>
    <lineage>
        <taxon>Bacteria</taxon>
        <taxon>Pseudomonadati</taxon>
        <taxon>Pseudomonadota</taxon>
        <taxon>Gammaproteobacteria</taxon>
        <taxon>Enterobacterales</taxon>
        <taxon>Morganellaceae</taxon>
        <taxon>Proteus</taxon>
    </lineage>
</organism>
<dbReference type="RefSeq" id="WP_072064015.1">
    <property type="nucleotide sequence ID" value="NZ_CVRY01000004.1"/>
</dbReference>
<reference evidence="17" key="1">
    <citation type="submission" date="2015-06" db="EMBL/GenBank/DDBJ databases">
        <authorList>
            <person name="Urmite Genomes"/>
        </authorList>
    </citation>
    <scope>NUCLEOTIDE SEQUENCE [LARGE SCALE GENOMIC DNA]</scope>
    <source>
        <strain evidence="17">CSUR P1867</strain>
    </source>
</reference>
<dbReference type="GO" id="GO:0043190">
    <property type="term" value="C:ATP-binding cassette (ABC) transporter complex"/>
    <property type="evidence" value="ECO:0007669"/>
    <property type="project" value="InterPro"/>
</dbReference>
<evidence type="ECO:0000256" key="12">
    <source>
        <dbReference type="ARBA" id="ARBA00023136"/>
    </source>
</evidence>
<keyword evidence="10 15" id="KW-1133">Transmembrane helix</keyword>
<evidence type="ECO:0000256" key="6">
    <source>
        <dbReference type="ARBA" id="ARBA00022519"/>
    </source>
</evidence>
<feature type="transmembrane region" description="Helical" evidence="15">
    <location>
        <begin position="170"/>
        <end position="201"/>
    </location>
</feature>
<dbReference type="Proteomes" id="UP000183920">
    <property type="component" value="Unassembled WGS sequence"/>
</dbReference>
<dbReference type="InterPro" id="IPR037294">
    <property type="entry name" value="ABC_BtuC-like"/>
</dbReference>
<dbReference type="InterPro" id="IPR001626">
    <property type="entry name" value="ABC_TroCD"/>
</dbReference>
<feature type="transmembrane region" description="Helical" evidence="15">
    <location>
        <begin position="6"/>
        <end position="28"/>
    </location>
</feature>
<evidence type="ECO:0000256" key="14">
    <source>
        <dbReference type="RuleBase" id="RU003943"/>
    </source>
</evidence>
<keyword evidence="9" id="KW-0864">Zinc transport</keyword>
<evidence type="ECO:0000256" key="15">
    <source>
        <dbReference type="SAM" id="Phobius"/>
    </source>
</evidence>
<evidence type="ECO:0000256" key="8">
    <source>
        <dbReference type="ARBA" id="ARBA00022833"/>
    </source>
</evidence>
<dbReference type="GO" id="GO:0055085">
    <property type="term" value="P:transmembrane transport"/>
    <property type="evidence" value="ECO:0007669"/>
    <property type="project" value="InterPro"/>
</dbReference>
<comment type="function">
    <text evidence="1">Involved in the high-affinity zinc uptake transport system.</text>
</comment>
<keyword evidence="11" id="KW-0406">Ion transport</keyword>
<feature type="transmembrane region" description="Helical" evidence="15">
    <location>
        <begin position="213"/>
        <end position="235"/>
    </location>
</feature>
<protein>
    <recommendedName>
        <fullName evidence="13">High-affinity zinc uptake system membrane protein ZnuB</fullName>
    </recommendedName>
</protein>
<evidence type="ECO:0000256" key="9">
    <source>
        <dbReference type="ARBA" id="ARBA00022906"/>
    </source>
</evidence>